<evidence type="ECO:0000259" key="2">
    <source>
        <dbReference type="Pfam" id="PF00487"/>
    </source>
</evidence>
<keyword evidence="1" id="KW-0472">Membrane</keyword>
<dbReference type="GO" id="GO:0016717">
    <property type="term" value="F:oxidoreductase activity, acting on paired donors, with oxidation of a pair of donors resulting in the reduction of molecular oxygen to two molecules of water"/>
    <property type="evidence" value="ECO:0007669"/>
    <property type="project" value="TreeGrafter"/>
</dbReference>
<dbReference type="Pfam" id="PF00487">
    <property type="entry name" value="FA_desaturase"/>
    <property type="match status" value="1"/>
</dbReference>
<evidence type="ECO:0000256" key="1">
    <source>
        <dbReference type="SAM" id="Phobius"/>
    </source>
</evidence>
<dbReference type="HOGENOM" id="CLU_766603_0_0_5"/>
<dbReference type="KEGG" id="cak:Caul_2952"/>
<keyword evidence="1" id="KW-0812">Transmembrane</keyword>
<dbReference type="GO" id="GO:0016020">
    <property type="term" value="C:membrane"/>
    <property type="evidence" value="ECO:0007669"/>
    <property type="project" value="TreeGrafter"/>
</dbReference>
<keyword evidence="1" id="KW-1133">Transmembrane helix</keyword>
<reference evidence="3" key="1">
    <citation type="submission" date="2008-01" db="EMBL/GenBank/DDBJ databases">
        <title>Complete sequence of chromosome of Caulobacter sp. K31.</title>
        <authorList>
            <consortium name="US DOE Joint Genome Institute"/>
            <person name="Copeland A."/>
            <person name="Lucas S."/>
            <person name="Lapidus A."/>
            <person name="Barry K."/>
            <person name="Glavina del Rio T."/>
            <person name="Dalin E."/>
            <person name="Tice H."/>
            <person name="Pitluck S."/>
            <person name="Bruce D."/>
            <person name="Goodwin L."/>
            <person name="Thompson L.S."/>
            <person name="Brettin T."/>
            <person name="Detter J.C."/>
            <person name="Han C."/>
            <person name="Schmutz J."/>
            <person name="Larimer F."/>
            <person name="Land M."/>
            <person name="Hauser L."/>
            <person name="Kyrpides N."/>
            <person name="Kim E."/>
            <person name="Stephens C."/>
            <person name="Richardson P."/>
        </authorList>
    </citation>
    <scope>NUCLEOTIDE SEQUENCE [LARGE SCALE GENOMIC DNA]</scope>
    <source>
        <strain evidence="3">K31</strain>
    </source>
</reference>
<gene>
    <name evidence="3" type="ordered locus">Caul_2952</name>
</gene>
<protein>
    <submittedName>
        <fullName evidence="3">Fatty acid desaturase</fullName>
    </submittedName>
</protein>
<sequence>MTEARAITGAEFRALRRRVVEAGGFQRLPWLTSAKFAAHALAGVALYAACLTAPPWIAVALSPLCAIVLIVAVMTGHEATHGAVYRSARANAALRTAAFPLLSGMSGLYWRHKHNVLHHQNPNTIGLDQDLEVAPFAVGWSFHVHSHPALRWFQRRLQRGWMFWLLSPLLAWDLRIRGARYLAGEVRHGRVDAELLIDLAAIVAHVLLFVVGPAMLFGPARALAVYLGVWVFGGSWLTLVGLVGHSACPLIDHADDRWAVQFHTTRNLDLNPVLSWCFVGLDRQIEHHLFPQISQFRLSQVSPVVRAFAADHGLPYRETRLDACLAEITAYFDRSWADDTATLADGRLHRPFGPPRPPVAG</sequence>
<dbReference type="OrthoDB" id="104711at2"/>
<feature type="transmembrane region" description="Helical" evidence="1">
    <location>
        <begin position="36"/>
        <end position="54"/>
    </location>
</feature>
<dbReference type="GO" id="GO:0008610">
    <property type="term" value="P:lipid biosynthetic process"/>
    <property type="evidence" value="ECO:0007669"/>
    <property type="project" value="UniProtKB-ARBA"/>
</dbReference>
<dbReference type="STRING" id="366602.Caul_2952"/>
<dbReference type="PANTHER" id="PTHR19353:SF19">
    <property type="entry name" value="DELTA(5) FATTY ACID DESATURASE C-RELATED"/>
    <property type="match status" value="1"/>
</dbReference>
<feature type="transmembrane region" description="Helical" evidence="1">
    <location>
        <begin position="195"/>
        <end position="217"/>
    </location>
</feature>
<dbReference type="AlphaFoldDB" id="B0T0K0"/>
<feature type="transmembrane region" description="Helical" evidence="1">
    <location>
        <begin position="60"/>
        <end position="80"/>
    </location>
</feature>
<dbReference type="InterPro" id="IPR012171">
    <property type="entry name" value="Fatty_acid_desaturase"/>
</dbReference>
<organism evidence="3">
    <name type="scientific">Caulobacter sp. (strain K31)</name>
    <dbReference type="NCBI Taxonomy" id="366602"/>
    <lineage>
        <taxon>Bacteria</taxon>
        <taxon>Pseudomonadati</taxon>
        <taxon>Pseudomonadota</taxon>
        <taxon>Alphaproteobacteria</taxon>
        <taxon>Caulobacterales</taxon>
        <taxon>Caulobacteraceae</taxon>
        <taxon>Caulobacter</taxon>
    </lineage>
</organism>
<dbReference type="InterPro" id="IPR005804">
    <property type="entry name" value="FA_desaturase_dom"/>
</dbReference>
<proteinExistence type="predicted"/>
<dbReference type="EMBL" id="CP000927">
    <property type="protein sequence ID" value="ABZ72079.1"/>
    <property type="molecule type" value="Genomic_DNA"/>
</dbReference>
<evidence type="ECO:0000313" key="3">
    <source>
        <dbReference type="EMBL" id="ABZ72079.1"/>
    </source>
</evidence>
<dbReference type="eggNOG" id="COG3239">
    <property type="taxonomic scope" value="Bacteria"/>
</dbReference>
<name>B0T0K0_CAUSK</name>
<dbReference type="PANTHER" id="PTHR19353">
    <property type="entry name" value="FATTY ACID DESATURASE 2"/>
    <property type="match status" value="1"/>
</dbReference>
<accession>B0T0K0</accession>
<feature type="transmembrane region" description="Helical" evidence="1">
    <location>
        <begin position="223"/>
        <end position="243"/>
    </location>
</feature>
<feature type="domain" description="Fatty acid desaturase" evidence="2">
    <location>
        <begin position="55"/>
        <end position="319"/>
    </location>
</feature>